<keyword evidence="3" id="KW-1185">Reference proteome</keyword>
<dbReference type="STRING" id="1839936.SBU_000326"/>
<accession>A0A1F2P769</accession>
<feature type="region of interest" description="Disordered" evidence="1">
    <location>
        <begin position="17"/>
        <end position="43"/>
    </location>
</feature>
<protein>
    <submittedName>
        <fullName evidence="2">Uncharacterized protein</fullName>
    </submittedName>
</protein>
<name>A0A1F2P769_9EURY</name>
<dbReference type="EMBL" id="LYOR01000001">
    <property type="protein sequence ID" value="OFV67033.1"/>
    <property type="molecule type" value="Genomic_DNA"/>
</dbReference>
<dbReference type="AlphaFoldDB" id="A0A1F2P769"/>
<evidence type="ECO:0000313" key="2">
    <source>
        <dbReference type="EMBL" id="OFV67033.1"/>
    </source>
</evidence>
<sequence>MGWGAWSTGASRSLQKLKGPVNLFQPPPSSPSGCTLHLPPQKPPSERGINRYLFIIQDKRGSLWKLCVIKWETVRAIHQIRR</sequence>
<reference evidence="2" key="1">
    <citation type="submission" date="2016-05" db="EMBL/GenBank/DDBJ databases">
        <title>Microbial consortia oxidize butane by reversing methanogenesis.</title>
        <authorList>
            <person name="Laso-Perez R."/>
            <person name="Richter M."/>
            <person name="Wegener G."/>
            <person name="Musat F."/>
        </authorList>
    </citation>
    <scope>NUCLEOTIDE SEQUENCE [LARGE SCALE GENOMIC DNA]</scope>
    <source>
        <strain evidence="2">BOX1</strain>
    </source>
</reference>
<gene>
    <name evidence="2" type="ORF">SBU_000326</name>
</gene>
<dbReference type="Proteomes" id="UP000185779">
    <property type="component" value="Unassembled WGS sequence"/>
</dbReference>
<comment type="caution">
    <text evidence="2">The sequence shown here is derived from an EMBL/GenBank/DDBJ whole genome shotgun (WGS) entry which is preliminary data.</text>
</comment>
<evidence type="ECO:0000256" key="1">
    <source>
        <dbReference type="SAM" id="MobiDB-lite"/>
    </source>
</evidence>
<evidence type="ECO:0000313" key="3">
    <source>
        <dbReference type="Proteomes" id="UP000185779"/>
    </source>
</evidence>
<proteinExistence type="predicted"/>
<organism evidence="2 3">
    <name type="scientific">Candidatus Syntropharchaeum butanivorans</name>
    <dbReference type="NCBI Taxonomy" id="1839936"/>
    <lineage>
        <taxon>Archaea</taxon>
        <taxon>Methanobacteriati</taxon>
        <taxon>Methanobacteriota</taxon>
        <taxon>Stenosarchaea group</taxon>
        <taxon>Methanomicrobia</taxon>
        <taxon>Methanosarcinales</taxon>
        <taxon>ANME-2 cluster</taxon>
        <taxon>Candidatus Syntropharchaeum</taxon>
    </lineage>
</organism>